<sequence>GIIATLTGHKGRVNCVNFINRGDELNQTNIAIISGSTDKTARIWKKTQNEKWINSAILDSHEGSVNTIGVIQAKSIIVEKDLIVTGSSDGVVKVWERIIIDDVKDTVTCIQTINLESKYPMVPILAIGGTDKKIFLYIQKNEQFIKSLSLQGHENWIRSLSFATYTSPSQLSVSSIINDDESSTTKIKQQYKLNDGDLLLASASQDKYTSSNKKVQLSTKAHIIEIDDQNNTKKNYSVMFEALLMGHDDGIYSVCWHPPLIIKDEKDNFKYHQPMSILTSSSDKSMIIWKPELETGVWMNLIRVGEIGGNTLGFYGGLFGPKGNYIIAHGHTVSISGHFNSVLDISWNSTFKYLVSVSLDQTARLFSTWNRQIDYSNENNKNQIENIITTWHEIGRPQIHGYDIQCLSFVDQWKYVSGSDEKGSRPVGANLPPLGLSNKAIFNSDIENSMESYQEEEFLDRKIPGHTSLSTLNTLKILDKPPLEEQLSKSASHDGKYVASACKATTTEHAIIRLYNTKTWKEISNGTLESHSLTVTKIRFSHNDKWILSVSRDRLWSLFERTDDEVTPYKLIAKNKSHARIIWDSSWSHDDLLFATASRDKTIKIWKQEDKINNWKCITTIKLSEAVTAIDFAPKFIGKERYFMAAGLENGKILFFISEIEQIDKWSLVMDVDKDNCHVASVNRLTLSEFTNSTENNKIKLRCVSCGSDYCIKILNLEIYTEFDSHAYTHAFPSKDLPFRPWNARALELNVKVADPLSPNPSDSRRHIPPISKIRGTEEANLMDIFEEIGESSSRDANKINIVQPPPYPIISPGVQPKTVLRNDFQSIEILPPDIPKIESKHSNLCELMRESSFTTKDYTTTNNNKDCWEREKPELVKEASFINDWRREKPELVKNTTTTNNNKDCWGREKPELVKEVSFINDWGREKSEIVKNTTTTKDGWGREKPAVSFVNDWGREKSEVVKNTTTIKDGWGREKPELVKEVSFAKVWGQEKPEVVKNTTTNKEGWGQKPELIKEVSFVNTTTNGGWRCEKPEIVKEVDITAKDGWGREKLELIKEAMNTTAKNDWKRKKPELVKETSSKDCWGREKPELIREVSFNGWGRDKPELVREVSFNGWGREKPEEINEVSFTDTINKDAWGRKKPELVKEASSVNTKDGWGRDKHELVKEVVFKDGWGREKPEIVKEISFIDVIKDGWRRENPEIVKDVSFMDTTTRGREKSELVKENIILRKEKSDLIDLNEVSPTNNSNNLRNYRHHHSSRKGEKATDLSKNLSRNDSLLVFDGSKFVLENSIKKEVETLINLDDNLKQETTVKYDETKRFEDLKTIDYTGFLSQELRNAMAEAKIHKQETSKLC</sequence>
<gene>
    <name evidence="12" type="ORF">DEBURN_LOCUS7720</name>
</gene>
<dbReference type="PROSITE" id="PS50082">
    <property type="entry name" value="WD_REPEATS_2"/>
    <property type="match status" value="4"/>
</dbReference>
<dbReference type="PROSITE" id="PS50294">
    <property type="entry name" value="WD_REPEATS_REGION"/>
    <property type="match status" value="1"/>
</dbReference>
<feature type="non-terminal residue" evidence="12">
    <location>
        <position position="1356"/>
    </location>
</feature>
<accession>A0A9N9FVV3</accession>
<evidence type="ECO:0000256" key="8">
    <source>
        <dbReference type="ARBA" id="ARBA00022737"/>
    </source>
</evidence>
<evidence type="ECO:0000256" key="9">
    <source>
        <dbReference type="ARBA" id="ARBA00023242"/>
    </source>
</evidence>
<dbReference type="OrthoDB" id="27911at2759"/>
<comment type="caution">
    <text evidence="12">The sequence shown here is derived from an EMBL/GenBank/DDBJ whole genome shotgun (WGS) entry which is preliminary data.</text>
</comment>
<keyword evidence="7 10" id="KW-0853">WD repeat</keyword>
<dbReference type="GO" id="GO:0002098">
    <property type="term" value="P:tRNA wobble uridine modification"/>
    <property type="evidence" value="ECO:0007669"/>
    <property type="project" value="InterPro"/>
</dbReference>
<dbReference type="InterPro" id="IPR015943">
    <property type="entry name" value="WD40/YVTN_repeat-like_dom_sf"/>
</dbReference>
<evidence type="ECO:0000256" key="1">
    <source>
        <dbReference type="ARBA" id="ARBA00004123"/>
    </source>
</evidence>
<evidence type="ECO:0000313" key="13">
    <source>
        <dbReference type="Proteomes" id="UP000789706"/>
    </source>
</evidence>
<feature type="region of interest" description="Disordered" evidence="11">
    <location>
        <begin position="1241"/>
        <end position="1270"/>
    </location>
</feature>
<evidence type="ECO:0000256" key="2">
    <source>
        <dbReference type="ARBA" id="ARBA00004496"/>
    </source>
</evidence>
<keyword evidence="13" id="KW-1185">Reference proteome</keyword>
<dbReference type="GO" id="GO:0005737">
    <property type="term" value="C:cytoplasm"/>
    <property type="evidence" value="ECO:0007669"/>
    <property type="project" value="UniProtKB-SubCell"/>
</dbReference>
<evidence type="ECO:0000256" key="7">
    <source>
        <dbReference type="ARBA" id="ARBA00022574"/>
    </source>
</evidence>
<feature type="repeat" description="WD" evidence="10">
    <location>
        <begin position="6"/>
        <end position="45"/>
    </location>
</feature>
<evidence type="ECO:0000256" key="10">
    <source>
        <dbReference type="PROSITE-ProRule" id="PRU00221"/>
    </source>
</evidence>
<feature type="compositionally biased region" description="Polar residues" evidence="11">
    <location>
        <begin position="1243"/>
        <end position="1253"/>
    </location>
</feature>
<comment type="subcellular location">
    <subcellularLocation>
        <location evidence="2">Cytoplasm</location>
    </subcellularLocation>
    <subcellularLocation>
        <location evidence="1">Nucleus</location>
    </subcellularLocation>
</comment>
<evidence type="ECO:0000256" key="6">
    <source>
        <dbReference type="ARBA" id="ARBA00022490"/>
    </source>
</evidence>
<evidence type="ECO:0000256" key="4">
    <source>
        <dbReference type="ARBA" id="ARBA00005881"/>
    </source>
</evidence>
<feature type="repeat" description="WD" evidence="10">
    <location>
        <begin position="58"/>
        <end position="96"/>
    </location>
</feature>
<proteinExistence type="inferred from homology"/>
<dbReference type="InterPro" id="IPR037289">
    <property type="entry name" value="Elp2"/>
</dbReference>
<name>A0A9N9FVV3_9GLOM</name>
<protein>
    <recommendedName>
        <fullName evidence="5">Elongator complex protein 2</fullName>
    </recommendedName>
</protein>
<comment type="pathway">
    <text evidence="3">tRNA modification; 5-methoxycarbonylmethyl-2-thiouridine-tRNA biosynthesis.</text>
</comment>
<dbReference type="SUPFAM" id="SSF50998">
    <property type="entry name" value="Quinoprotein alcohol dehydrogenase-like"/>
    <property type="match status" value="1"/>
</dbReference>
<feature type="repeat" description="WD" evidence="10">
    <location>
        <begin position="575"/>
        <end position="607"/>
    </location>
</feature>
<dbReference type="SMART" id="SM00320">
    <property type="entry name" value="WD40"/>
    <property type="match status" value="8"/>
</dbReference>
<dbReference type="EMBL" id="CAJVPK010000985">
    <property type="protein sequence ID" value="CAG8563748.1"/>
    <property type="molecule type" value="Genomic_DNA"/>
</dbReference>
<dbReference type="Gene3D" id="2.130.10.10">
    <property type="entry name" value="YVTN repeat-like/Quinoprotein amine dehydrogenase"/>
    <property type="match status" value="3"/>
</dbReference>
<keyword evidence="6" id="KW-0963">Cytoplasm</keyword>
<comment type="similarity">
    <text evidence="4">Belongs to the WD repeat ELP2 family.</text>
</comment>
<organism evidence="12 13">
    <name type="scientific">Diversispora eburnea</name>
    <dbReference type="NCBI Taxonomy" id="1213867"/>
    <lineage>
        <taxon>Eukaryota</taxon>
        <taxon>Fungi</taxon>
        <taxon>Fungi incertae sedis</taxon>
        <taxon>Mucoromycota</taxon>
        <taxon>Glomeromycotina</taxon>
        <taxon>Glomeromycetes</taxon>
        <taxon>Diversisporales</taxon>
        <taxon>Diversisporaceae</taxon>
        <taxon>Diversispora</taxon>
    </lineage>
</organism>
<evidence type="ECO:0000256" key="11">
    <source>
        <dbReference type="SAM" id="MobiDB-lite"/>
    </source>
</evidence>
<dbReference type="InterPro" id="IPR001680">
    <property type="entry name" value="WD40_rpt"/>
</dbReference>
<dbReference type="SUPFAM" id="SSF117289">
    <property type="entry name" value="Nucleoporin domain"/>
    <property type="match status" value="1"/>
</dbReference>
<dbReference type="PANTHER" id="PTHR44111:SF1">
    <property type="entry name" value="ELONGATOR COMPLEX PROTEIN 2"/>
    <property type="match status" value="1"/>
</dbReference>
<dbReference type="InterPro" id="IPR011047">
    <property type="entry name" value="Quinoprotein_ADH-like_sf"/>
</dbReference>
<feature type="repeat" description="WD" evidence="10">
    <location>
        <begin position="335"/>
        <end position="367"/>
    </location>
</feature>
<keyword evidence="8" id="KW-0677">Repeat</keyword>
<evidence type="ECO:0000256" key="5">
    <source>
        <dbReference type="ARBA" id="ARBA00020267"/>
    </source>
</evidence>
<keyword evidence="9" id="KW-0539">Nucleus</keyword>
<evidence type="ECO:0000256" key="3">
    <source>
        <dbReference type="ARBA" id="ARBA00005043"/>
    </source>
</evidence>
<dbReference type="GO" id="GO:0005634">
    <property type="term" value="C:nucleus"/>
    <property type="evidence" value="ECO:0007669"/>
    <property type="project" value="UniProtKB-SubCell"/>
</dbReference>
<dbReference type="PANTHER" id="PTHR44111">
    <property type="entry name" value="ELONGATOR COMPLEX PROTEIN 2"/>
    <property type="match status" value="1"/>
</dbReference>
<reference evidence="12" key="1">
    <citation type="submission" date="2021-06" db="EMBL/GenBank/DDBJ databases">
        <authorList>
            <person name="Kallberg Y."/>
            <person name="Tangrot J."/>
            <person name="Rosling A."/>
        </authorList>
    </citation>
    <scope>NUCLEOTIDE SEQUENCE</scope>
    <source>
        <strain evidence="12">AZ414A</strain>
    </source>
</reference>
<dbReference type="GO" id="GO:0033588">
    <property type="term" value="C:elongator holoenzyme complex"/>
    <property type="evidence" value="ECO:0007669"/>
    <property type="project" value="InterPro"/>
</dbReference>
<dbReference type="Proteomes" id="UP000789706">
    <property type="component" value="Unassembled WGS sequence"/>
</dbReference>
<evidence type="ECO:0000313" key="12">
    <source>
        <dbReference type="EMBL" id="CAG8563748.1"/>
    </source>
</evidence>
<dbReference type="Pfam" id="PF00400">
    <property type="entry name" value="WD40"/>
    <property type="match status" value="6"/>
</dbReference>